<comment type="catalytic activity">
    <reaction evidence="12">
        <text>ADP(in) + ATP(out) = ADP(out) + ATP(in)</text>
        <dbReference type="Rhea" id="RHEA:34999"/>
        <dbReference type="ChEBI" id="CHEBI:30616"/>
        <dbReference type="ChEBI" id="CHEBI:456216"/>
    </reaction>
    <physiologicalReaction direction="left-to-right" evidence="12">
        <dbReference type="Rhea" id="RHEA:35000"/>
    </physiologicalReaction>
</comment>
<evidence type="ECO:0000256" key="8">
    <source>
        <dbReference type="ARBA" id="ARBA00022792"/>
    </source>
</evidence>
<evidence type="ECO:0000256" key="6">
    <source>
        <dbReference type="ARBA" id="ARBA00022692"/>
    </source>
</evidence>
<dbReference type="GO" id="GO:0016226">
    <property type="term" value="P:iron-sulfur cluster assembly"/>
    <property type="evidence" value="ECO:0007669"/>
    <property type="project" value="InterPro"/>
</dbReference>
<evidence type="ECO:0000256" key="5">
    <source>
        <dbReference type="ARBA" id="ARBA00022449"/>
    </source>
</evidence>
<dbReference type="EMBL" id="KV921552">
    <property type="protein sequence ID" value="ORE13271.1"/>
    <property type="molecule type" value="Genomic_DNA"/>
</dbReference>
<feature type="transmembrane region" description="Helical" evidence="16">
    <location>
        <begin position="344"/>
        <end position="365"/>
    </location>
</feature>
<sequence length="439" mass="48384">MLRHLQRGACVKFNTFIRPKLVIPSNGLYKQSVFSQLHTTISNPVKVHSASVVNGLGITEKAVKQLQHIQEKEQDKEQMLRILVDSGGCHGYQNKLELTKTVEDDDIIFEKEGVKVVIDSVSFQFLRGSTLDYVQELIGSTFQDFLMGGVSAAVSKTAAAPIERVKLLIQNQDEMIKQGRLSSPYKGIIDCFTRTVKGEGVISLWRGNTANVIRYFPTQALNFAFRDEFKRMFNRNKKDGYWQWFAGNLASGGLAGASSLLFVYSLDYARTRLANDAKSAKKGGERQFNGLIDVYKKTLKSDGIVGLYRGFNISCVGIIVYRGLYFGMYDSIKPIMPVNLQSSFIATFLLGWAVTTGAGLASYPIDTVRRRMMMTSGAAVKYDSSLHAFREIVAKEGVSSLFKGAGANILRAIAGAGVLSGYDQLQLILFGKKFSGGSG</sequence>
<dbReference type="SUPFAM" id="SSF89360">
    <property type="entry name" value="HesB-like domain"/>
    <property type="match status" value="1"/>
</dbReference>
<keyword evidence="6 14" id="KW-0812">Transmembrane</keyword>
<dbReference type="Gene3D" id="2.60.300.12">
    <property type="entry name" value="HesB-like domain"/>
    <property type="match status" value="1"/>
</dbReference>
<feature type="repeat" description="Solcar" evidence="14">
    <location>
        <begin position="342"/>
        <end position="428"/>
    </location>
</feature>
<organism evidence="17 18">
    <name type="scientific">Rhizopus microsporus</name>
    <dbReference type="NCBI Taxonomy" id="58291"/>
    <lineage>
        <taxon>Eukaryota</taxon>
        <taxon>Fungi</taxon>
        <taxon>Fungi incertae sedis</taxon>
        <taxon>Mucoromycota</taxon>
        <taxon>Mucoromycotina</taxon>
        <taxon>Mucoromycetes</taxon>
        <taxon>Mucorales</taxon>
        <taxon>Mucorineae</taxon>
        <taxon>Rhizopodaceae</taxon>
        <taxon>Rhizopus</taxon>
    </lineage>
</organism>
<evidence type="ECO:0000256" key="2">
    <source>
        <dbReference type="ARBA" id="ARBA00006375"/>
    </source>
</evidence>
<dbReference type="NCBIfam" id="TIGR00049">
    <property type="entry name" value="iron-sulfur cluster assembly accessory protein"/>
    <property type="match status" value="1"/>
</dbReference>
<dbReference type="Gene3D" id="1.50.40.10">
    <property type="entry name" value="Mitochondrial carrier domain"/>
    <property type="match status" value="1"/>
</dbReference>
<gene>
    <name evidence="17" type="ORF">BCV71DRAFT_222649</name>
</gene>
<keyword evidence="4 15" id="KW-0813">Transport</keyword>
<evidence type="ECO:0000256" key="14">
    <source>
        <dbReference type="PROSITE-ProRule" id="PRU00282"/>
    </source>
</evidence>
<comment type="similarity">
    <text evidence="2 15">Belongs to the mitochondrial carrier (TC 2.A.29) family.</text>
</comment>
<dbReference type="InterPro" id="IPR016092">
    <property type="entry name" value="ATAP"/>
</dbReference>
<keyword evidence="10" id="KW-0496">Mitochondrion</keyword>
<dbReference type="SUPFAM" id="SSF103506">
    <property type="entry name" value="Mitochondrial carrier"/>
    <property type="match status" value="1"/>
</dbReference>
<evidence type="ECO:0000256" key="9">
    <source>
        <dbReference type="ARBA" id="ARBA00022989"/>
    </source>
</evidence>
<dbReference type="PROSITE" id="PS50920">
    <property type="entry name" value="SOLCAR"/>
    <property type="match status" value="3"/>
</dbReference>
<evidence type="ECO:0000256" key="16">
    <source>
        <dbReference type="RuleBase" id="RU368008"/>
    </source>
</evidence>
<keyword evidence="8" id="KW-0999">Mitochondrion inner membrane</keyword>
<comment type="subunit">
    <text evidence="3 16">Monomer.</text>
</comment>
<keyword evidence="9 16" id="KW-1133">Transmembrane helix</keyword>
<evidence type="ECO:0000256" key="15">
    <source>
        <dbReference type="RuleBase" id="RU000488"/>
    </source>
</evidence>
<dbReference type="VEuPathDB" id="FungiDB:BCV72DRAFT_249744"/>
<evidence type="ECO:0000313" key="17">
    <source>
        <dbReference type="EMBL" id="ORE13271.1"/>
    </source>
</evidence>
<evidence type="ECO:0000256" key="12">
    <source>
        <dbReference type="ARBA" id="ARBA00024143"/>
    </source>
</evidence>
<feature type="transmembrane region" description="Helical" evidence="16">
    <location>
        <begin position="306"/>
        <end position="324"/>
    </location>
</feature>
<evidence type="ECO:0000256" key="11">
    <source>
        <dbReference type="ARBA" id="ARBA00023136"/>
    </source>
</evidence>
<dbReference type="OMA" id="CWATIYK"/>
<keyword evidence="7" id="KW-0677">Repeat</keyword>
<dbReference type="PRINTS" id="PR00926">
    <property type="entry name" value="MITOCARRIER"/>
</dbReference>
<comment type="subcellular location">
    <subcellularLocation>
        <location evidence="16">Membrane</location>
        <topology evidence="16">Multi-pass membrane protein</topology>
    </subcellularLocation>
    <subcellularLocation>
        <location evidence="1">Mitochondrion inner membrane</location>
        <topology evidence="1">Multi-pass membrane protein</topology>
    </subcellularLocation>
</comment>
<dbReference type="PANTHER" id="PTHR45635">
    <property type="entry name" value="ADP,ATP CARRIER PROTEIN 1-RELATED-RELATED"/>
    <property type="match status" value="1"/>
</dbReference>
<dbReference type="GO" id="GO:0140021">
    <property type="term" value="P:mitochondrial ADP transmembrane transport"/>
    <property type="evidence" value="ECO:0007669"/>
    <property type="project" value="InterPro"/>
</dbReference>
<dbReference type="InterPro" id="IPR023395">
    <property type="entry name" value="MCP_dom_sf"/>
</dbReference>
<dbReference type="PANTHER" id="PTHR45635:SF14">
    <property type="entry name" value="ADP_ATP TRANSLOCASE"/>
    <property type="match status" value="1"/>
</dbReference>
<protein>
    <recommendedName>
        <fullName evidence="16">ADP/ATP translocase</fullName>
    </recommendedName>
    <alternativeName>
        <fullName evidence="16">ADP,ATP carrier protein</fullName>
    </alternativeName>
</protein>
<keyword evidence="5" id="KW-0050">Antiport</keyword>
<dbReference type="GO" id="GO:1990544">
    <property type="term" value="P:mitochondrial ATP transmembrane transport"/>
    <property type="evidence" value="ECO:0007669"/>
    <property type="project" value="InterPro"/>
</dbReference>
<dbReference type="InterPro" id="IPR035903">
    <property type="entry name" value="HesB-like_dom_sf"/>
</dbReference>
<dbReference type="PRINTS" id="PR00927">
    <property type="entry name" value="ADPTRNSLCASE"/>
</dbReference>
<feature type="transmembrane region" description="Helical" evidence="16">
    <location>
        <begin position="241"/>
        <end position="264"/>
    </location>
</feature>
<keyword evidence="11 14" id="KW-0472">Membrane</keyword>
<dbReference type="FunFam" id="1.50.40.10:FF:000001">
    <property type="entry name" value="ADP,ATP carrier protein, mitochondrial"/>
    <property type="match status" value="1"/>
</dbReference>
<dbReference type="Proteomes" id="UP000242381">
    <property type="component" value="Unassembled WGS sequence"/>
</dbReference>
<dbReference type="Pfam" id="PF00153">
    <property type="entry name" value="Mito_carr"/>
    <property type="match status" value="3"/>
</dbReference>
<dbReference type="InterPro" id="IPR018108">
    <property type="entry name" value="MCP_transmembrane"/>
</dbReference>
<dbReference type="InterPro" id="IPR002067">
    <property type="entry name" value="MCP"/>
</dbReference>
<comment type="caution">
    <text evidence="16">Lacks conserved residue(s) required for the propagation of feature annotation.</text>
</comment>
<comment type="function">
    <text evidence="13">ADP:ATP antiporter that mediates import of ADP into the mitochondrial matrix for ATP synthesis, and export of ATP out to fuel the cell. Cycles between the cytoplasmic-open state (c-state) and the matrix-open state (m-state): operates by the alternating access mechanism with a single substrate-binding site intermittently exposed to either the cytosolic (c-state) or matrix (m-state) side of the inner mitochondrial membrane.</text>
</comment>
<evidence type="ECO:0000313" key="18">
    <source>
        <dbReference type="Proteomes" id="UP000242381"/>
    </source>
</evidence>
<evidence type="ECO:0000256" key="3">
    <source>
        <dbReference type="ARBA" id="ARBA00011245"/>
    </source>
</evidence>
<reference evidence="17 18" key="1">
    <citation type="journal article" date="2016" name="Proc. Natl. Acad. Sci. U.S.A.">
        <title>Lipid metabolic changes in an early divergent fungus govern the establishment of a mutualistic symbiosis with endobacteria.</title>
        <authorList>
            <person name="Lastovetsky O.A."/>
            <person name="Gaspar M.L."/>
            <person name="Mondo S.J."/>
            <person name="LaButti K.M."/>
            <person name="Sandor L."/>
            <person name="Grigoriev I.V."/>
            <person name="Henry S.A."/>
            <person name="Pawlowska T.E."/>
        </authorList>
    </citation>
    <scope>NUCLEOTIDE SEQUENCE [LARGE SCALE GENOMIC DNA]</scope>
    <source>
        <strain evidence="17 18">ATCC 11559</strain>
    </source>
</reference>
<evidence type="ECO:0000256" key="4">
    <source>
        <dbReference type="ARBA" id="ARBA00022448"/>
    </source>
</evidence>
<dbReference type="GO" id="GO:0051536">
    <property type="term" value="F:iron-sulfur cluster binding"/>
    <property type="evidence" value="ECO:0007669"/>
    <property type="project" value="InterPro"/>
</dbReference>
<accession>A0A1X0RMV0</accession>
<evidence type="ECO:0000256" key="10">
    <source>
        <dbReference type="ARBA" id="ARBA00023128"/>
    </source>
</evidence>
<dbReference type="GO" id="GO:0005743">
    <property type="term" value="C:mitochondrial inner membrane"/>
    <property type="evidence" value="ECO:0007669"/>
    <property type="project" value="UniProtKB-SubCell"/>
</dbReference>
<evidence type="ECO:0000256" key="7">
    <source>
        <dbReference type="ARBA" id="ARBA00022737"/>
    </source>
</evidence>
<feature type="repeat" description="Solcar" evidence="14">
    <location>
        <begin position="243"/>
        <end position="335"/>
    </location>
</feature>
<comment type="function">
    <text evidence="16">Catalyzes the exchange of ADP and ATP across the membrane.</text>
</comment>
<feature type="repeat" description="Solcar" evidence="14">
    <location>
        <begin position="139"/>
        <end position="232"/>
    </location>
</feature>
<dbReference type="AlphaFoldDB" id="A0A1X0RMV0"/>
<proteinExistence type="inferred from homology"/>
<name>A0A1X0RMV0_RHIZD</name>
<evidence type="ECO:0000256" key="1">
    <source>
        <dbReference type="ARBA" id="ARBA00004448"/>
    </source>
</evidence>
<dbReference type="InterPro" id="IPR002113">
    <property type="entry name" value="ADT_euk_type"/>
</dbReference>
<dbReference type="GO" id="GO:0005471">
    <property type="term" value="F:ATP:ADP antiporter activity"/>
    <property type="evidence" value="ECO:0007669"/>
    <property type="project" value="UniProtKB-UniRule"/>
</dbReference>
<evidence type="ECO:0000256" key="13">
    <source>
        <dbReference type="ARBA" id="ARBA00045250"/>
    </source>
</evidence>